<evidence type="ECO:0000313" key="2">
    <source>
        <dbReference type="Proteomes" id="UP001596230"/>
    </source>
</evidence>
<dbReference type="Pfam" id="PF07377">
    <property type="entry name" value="DUF1493"/>
    <property type="match status" value="1"/>
</dbReference>
<dbReference type="RefSeq" id="WP_385946152.1">
    <property type="nucleotide sequence ID" value="NZ_JBHSUB010000004.1"/>
</dbReference>
<reference evidence="2" key="1">
    <citation type="journal article" date="2019" name="Int. J. Syst. Evol. Microbiol.">
        <title>The Global Catalogue of Microorganisms (GCM) 10K type strain sequencing project: providing services to taxonomists for standard genome sequencing and annotation.</title>
        <authorList>
            <consortium name="The Broad Institute Genomics Platform"/>
            <consortium name="The Broad Institute Genome Sequencing Center for Infectious Disease"/>
            <person name="Wu L."/>
            <person name="Ma J."/>
        </authorList>
    </citation>
    <scope>NUCLEOTIDE SEQUENCE [LARGE SCALE GENOMIC DNA]</scope>
    <source>
        <strain evidence="2">CGMCC 1.18518</strain>
    </source>
</reference>
<protein>
    <submittedName>
        <fullName evidence="1">DUF1493 family protein</fullName>
    </submittedName>
</protein>
<dbReference type="InterPro" id="IPR010862">
    <property type="entry name" value="DUF1493"/>
</dbReference>
<dbReference type="Proteomes" id="UP001596230">
    <property type="component" value="Unassembled WGS sequence"/>
</dbReference>
<dbReference type="EMBL" id="JBHSUB010000004">
    <property type="protein sequence ID" value="MFC6376988.1"/>
    <property type="molecule type" value="Genomic_DNA"/>
</dbReference>
<sequence length="122" mass="14917">MDTIEKRDQNTSDEVISWYEENWNSPVFPFFRKPKLTPETSLSTGKYPWAWEDAEDILVEYFERFKVERRNFSFIKYWPNEETFIPLNFLRKKENRFHYVEPQPLTIQMLVASAKAGYWLYD</sequence>
<keyword evidence="2" id="KW-1185">Reference proteome</keyword>
<accession>A0ABW1VW86</accession>
<proteinExistence type="predicted"/>
<organism evidence="1 2">
    <name type="scientific">Tatumella terrea</name>
    <dbReference type="NCBI Taxonomy" id="419007"/>
    <lineage>
        <taxon>Bacteria</taxon>
        <taxon>Pseudomonadati</taxon>
        <taxon>Pseudomonadota</taxon>
        <taxon>Gammaproteobacteria</taxon>
        <taxon>Enterobacterales</taxon>
        <taxon>Erwiniaceae</taxon>
        <taxon>Tatumella</taxon>
    </lineage>
</organism>
<evidence type="ECO:0000313" key="1">
    <source>
        <dbReference type="EMBL" id="MFC6376988.1"/>
    </source>
</evidence>
<gene>
    <name evidence="1" type="ORF">ACFP9W_02530</name>
</gene>
<name>A0ABW1VW86_9GAMM</name>
<comment type="caution">
    <text evidence="1">The sequence shown here is derived from an EMBL/GenBank/DDBJ whole genome shotgun (WGS) entry which is preliminary data.</text>
</comment>